<protein>
    <submittedName>
        <fullName evidence="4">WW domain-containing protein</fullName>
    </submittedName>
</protein>
<evidence type="ECO:0000313" key="2">
    <source>
        <dbReference type="EMBL" id="VDD86657.1"/>
    </source>
</evidence>
<reference evidence="2 3" key="2">
    <citation type="submission" date="2018-10" db="EMBL/GenBank/DDBJ databases">
        <authorList>
            <consortium name="Pathogen Informatics"/>
        </authorList>
    </citation>
    <scope>NUCLEOTIDE SEQUENCE [LARGE SCALE GENOMIC DNA]</scope>
</reference>
<dbReference type="AlphaFoldDB" id="A0A0N4UX47"/>
<dbReference type="WBParaSite" id="EVEC_0000209201-mRNA-1">
    <property type="protein sequence ID" value="EVEC_0000209201-mRNA-1"/>
    <property type="gene ID" value="EVEC_0000209201"/>
</dbReference>
<sequence length="261" mass="29470">LKDEHWISGHLRYSCGKFGVYNILGCITDKEHNLEIGETYVYNNMVHQCFQRNSTVYYRQLICGIYGQPDCDKINEVSILFQYFVKQNFLDLPTVESFFEPFEGVPNPNETKSLSALPEGWKIVDANNNPVELSRYQVIVNVLPVDSTLKTSMRSKRFVKRQSNYGIGTFQEEPLNVAEEAKQRQHERIIGVGTGTVDLNSKTYRTAEKNMLPDTVAGTQSAVKWSGKTAVVNQRTVAVGPGTFVFGTSKTGGFFMQKNQN</sequence>
<dbReference type="Pfam" id="PF23003">
    <property type="entry name" value="Fn1_2"/>
    <property type="match status" value="1"/>
</dbReference>
<evidence type="ECO:0000313" key="3">
    <source>
        <dbReference type="Proteomes" id="UP000274131"/>
    </source>
</evidence>
<name>A0A0N4UX47_ENTVE</name>
<proteinExistence type="predicted"/>
<dbReference type="EMBL" id="UXUI01007268">
    <property type="protein sequence ID" value="VDD86657.1"/>
    <property type="molecule type" value="Genomic_DNA"/>
</dbReference>
<dbReference type="Proteomes" id="UP000274131">
    <property type="component" value="Unassembled WGS sequence"/>
</dbReference>
<evidence type="ECO:0000259" key="1">
    <source>
        <dbReference type="Pfam" id="PF23003"/>
    </source>
</evidence>
<organism evidence="4">
    <name type="scientific">Enterobius vermicularis</name>
    <name type="common">Human pinworm</name>
    <dbReference type="NCBI Taxonomy" id="51028"/>
    <lineage>
        <taxon>Eukaryota</taxon>
        <taxon>Metazoa</taxon>
        <taxon>Ecdysozoa</taxon>
        <taxon>Nematoda</taxon>
        <taxon>Chromadorea</taxon>
        <taxon>Rhabditida</taxon>
        <taxon>Spirurina</taxon>
        <taxon>Oxyuridomorpha</taxon>
        <taxon>Oxyuroidea</taxon>
        <taxon>Oxyuridae</taxon>
        <taxon>Enterobius</taxon>
    </lineage>
</organism>
<accession>A0A0N4UX47</accession>
<dbReference type="STRING" id="51028.A0A0N4UX47"/>
<dbReference type="OrthoDB" id="5846929at2759"/>
<gene>
    <name evidence="2" type="ORF">EVEC_LOCUS1800</name>
</gene>
<keyword evidence="3" id="KW-1185">Reference proteome</keyword>
<feature type="domain" description="Abnormal cell migration protein 18-like fibronectin type I" evidence="1">
    <location>
        <begin position="3"/>
        <end position="56"/>
    </location>
</feature>
<reference evidence="4" key="1">
    <citation type="submission" date="2017-02" db="UniProtKB">
        <authorList>
            <consortium name="WormBaseParasite"/>
        </authorList>
    </citation>
    <scope>IDENTIFICATION</scope>
</reference>
<dbReference type="InterPro" id="IPR055119">
    <property type="entry name" value="Mig18_Fn1"/>
</dbReference>
<evidence type="ECO:0000313" key="4">
    <source>
        <dbReference type="WBParaSite" id="EVEC_0000209201-mRNA-1"/>
    </source>
</evidence>